<protein>
    <recommendedName>
        <fullName evidence="3">DUF4280 domain-containing protein</fullName>
    </recommendedName>
</protein>
<name>A0A1H0PT31_SELRU</name>
<dbReference type="Pfam" id="PF14107">
    <property type="entry name" value="DUF4280"/>
    <property type="match status" value="1"/>
</dbReference>
<reference evidence="1 2" key="1">
    <citation type="submission" date="2016-10" db="EMBL/GenBank/DDBJ databases">
        <authorList>
            <person name="de Groot N.N."/>
        </authorList>
    </citation>
    <scope>NUCLEOTIDE SEQUENCE [LARGE SCALE GENOMIC DNA]</scope>
    <source>
        <strain evidence="1 2">S137</strain>
    </source>
</reference>
<sequence>MSDIKEYMTDKKKTHCSMGSWPDMVKTKGHGINNENEQYLNATDHWPIKNIICYGYCRCTGMLCVPDTPKVWIDVDENALLDGAPRLTEKSRLLCRHGGEISFGEGESYGLLECIQDLIEGKYAKSIAQDDLASQLKKIYGNKLVSAYLDITGGYADVRVAAAGAGLLFASNTSMCGRALGVTGVAVLGIYGAGNMANGLGEFLEGVGAGEHDWDFVKNEFKRISPEYGEAIYDYGNLLKSGREAIKSKQVMDIISSGKDLNDVIDVTKKKIDKCADNIETTKKNVIDYVDNRARQIKDNVDEWRRGKNNDYNTNVKVDKNISVLYEVYRN</sequence>
<gene>
    <name evidence="1" type="ORF">SAMN05216366_1066</name>
</gene>
<proteinExistence type="predicted"/>
<evidence type="ECO:0000313" key="1">
    <source>
        <dbReference type="EMBL" id="SDP08263.1"/>
    </source>
</evidence>
<dbReference type="RefSeq" id="WP_074571640.1">
    <property type="nucleotide sequence ID" value="NZ_FNJQ01000006.1"/>
</dbReference>
<evidence type="ECO:0008006" key="3">
    <source>
        <dbReference type="Google" id="ProtNLM"/>
    </source>
</evidence>
<dbReference type="EMBL" id="FNJQ01000006">
    <property type="protein sequence ID" value="SDP08263.1"/>
    <property type="molecule type" value="Genomic_DNA"/>
</dbReference>
<accession>A0A1H0PT31</accession>
<evidence type="ECO:0000313" key="2">
    <source>
        <dbReference type="Proteomes" id="UP000182412"/>
    </source>
</evidence>
<dbReference type="InterPro" id="IPR025460">
    <property type="entry name" value="DUF4280"/>
</dbReference>
<dbReference type="AlphaFoldDB" id="A0A1H0PT31"/>
<organism evidence="1 2">
    <name type="scientific">Selenomonas ruminantium</name>
    <dbReference type="NCBI Taxonomy" id="971"/>
    <lineage>
        <taxon>Bacteria</taxon>
        <taxon>Bacillati</taxon>
        <taxon>Bacillota</taxon>
        <taxon>Negativicutes</taxon>
        <taxon>Selenomonadales</taxon>
        <taxon>Selenomonadaceae</taxon>
        <taxon>Selenomonas</taxon>
    </lineage>
</organism>
<dbReference type="Proteomes" id="UP000182412">
    <property type="component" value="Unassembled WGS sequence"/>
</dbReference>